<dbReference type="Pfam" id="PF19150">
    <property type="entry name" value="DUF5832"/>
    <property type="match status" value="1"/>
</dbReference>
<feature type="compositionally biased region" description="Basic and acidic residues" evidence="1">
    <location>
        <begin position="227"/>
        <end position="239"/>
    </location>
</feature>
<feature type="region of interest" description="Disordered" evidence="1">
    <location>
        <begin position="227"/>
        <end position="296"/>
    </location>
</feature>
<dbReference type="EMBL" id="MN739291">
    <property type="protein sequence ID" value="QHS97172.1"/>
    <property type="molecule type" value="Genomic_DNA"/>
</dbReference>
<proteinExistence type="predicted"/>
<evidence type="ECO:0000313" key="2">
    <source>
        <dbReference type="EMBL" id="QHS97172.1"/>
    </source>
</evidence>
<reference evidence="2" key="1">
    <citation type="journal article" date="2020" name="Nature">
        <title>Giant virus diversity and host interactions through global metagenomics.</title>
        <authorList>
            <person name="Schulz F."/>
            <person name="Roux S."/>
            <person name="Paez-Espino D."/>
            <person name="Jungbluth S."/>
            <person name="Walsh D.A."/>
            <person name="Denef V.J."/>
            <person name="McMahon K.D."/>
            <person name="Konstantinidis K.T."/>
            <person name="Eloe-Fadrosh E.A."/>
            <person name="Kyrpides N.C."/>
            <person name="Woyke T."/>
        </authorList>
    </citation>
    <scope>NUCLEOTIDE SEQUENCE</scope>
    <source>
        <strain evidence="2">GVMAG-M-3300020169-51</strain>
    </source>
</reference>
<evidence type="ECO:0000256" key="1">
    <source>
        <dbReference type="SAM" id="MobiDB-lite"/>
    </source>
</evidence>
<sequence>MSKEVPFERMKKSDGSANPKYVDVLEEDKAIAGQKFFAMSFISPEQILKEKNIFLFDYFLKYWDFSKSMEKFTQFLNFLSFKYKFDNESLMKDLEEFVTSEKDNLMATTVEDEYKNFLDRKGDELEKIFNEKHNFQTNTRGLKVRGSYPTQQEAELRAKLLREVDPNHDVYVGPVGMWVPFNPDAYKTGRVEYLEEELNQLMHDKMDNEKQAKQQFEKRVLEAKKKAIQDNKEKARESGNKLTQNIDENGNLVGVGTTSIEKTTGNDELSSADIRKELFEGEDIRTRATDSKNKRN</sequence>
<feature type="compositionally biased region" description="Polar residues" evidence="1">
    <location>
        <begin position="256"/>
        <end position="269"/>
    </location>
</feature>
<name>A0A6C0BYK8_9ZZZZ</name>
<protein>
    <submittedName>
        <fullName evidence="2">Uncharacterized protein</fullName>
    </submittedName>
</protein>
<organism evidence="2">
    <name type="scientific">viral metagenome</name>
    <dbReference type="NCBI Taxonomy" id="1070528"/>
    <lineage>
        <taxon>unclassified sequences</taxon>
        <taxon>metagenomes</taxon>
        <taxon>organismal metagenomes</taxon>
    </lineage>
</organism>
<dbReference type="InterPro" id="IPR043872">
    <property type="entry name" value="DUF5832"/>
</dbReference>
<accession>A0A6C0BYK8</accession>
<dbReference type="AlphaFoldDB" id="A0A6C0BYK8"/>
<feature type="compositionally biased region" description="Basic and acidic residues" evidence="1">
    <location>
        <begin position="273"/>
        <end position="296"/>
    </location>
</feature>